<protein>
    <submittedName>
        <fullName evidence="2">Metallophosphoesterase</fullName>
    </submittedName>
</protein>
<evidence type="ECO:0000313" key="3">
    <source>
        <dbReference type="Proteomes" id="UP001198182"/>
    </source>
</evidence>
<feature type="domain" description="Calcineurin-like phosphoesterase" evidence="1">
    <location>
        <begin position="5"/>
        <end position="225"/>
    </location>
</feature>
<comment type="caution">
    <text evidence="2">The sequence shown here is derived from an EMBL/GenBank/DDBJ whole genome shotgun (WGS) entry which is preliminary data.</text>
</comment>
<dbReference type="EMBL" id="JAJEQR010000035">
    <property type="protein sequence ID" value="MCC2231672.1"/>
    <property type="molecule type" value="Genomic_DNA"/>
</dbReference>
<name>A0AAE3EBM2_9FIRM</name>
<evidence type="ECO:0000313" key="2">
    <source>
        <dbReference type="EMBL" id="MCC2231672.1"/>
    </source>
</evidence>
<dbReference type="RefSeq" id="WP_308454191.1">
    <property type="nucleotide sequence ID" value="NZ_JAJEQR010000035.1"/>
</dbReference>
<dbReference type="SUPFAM" id="SSF56300">
    <property type="entry name" value="Metallo-dependent phosphatases"/>
    <property type="match status" value="1"/>
</dbReference>
<dbReference type="Gene3D" id="3.60.21.10">
    <property type="match status" value="1"/>
</dbReference>
<dbReference type="GO" id="GO:0016787">
    <property type="term" value="F:hydrolase activity"/>
    <property type="evidence" value="ECO:0007669"/>
    <property type="project" value="InterPro"/>
</dbReference>
<gene>
    <name evidence="2" type="ORF">LKD81_11800</name>
</gene>
<dbReference type="InterPro" id="IPR029052">
    <property type="entry name" value="Metallo-depent_PP-like"/>
</dbReference>
<sequence>MKYRRFYVTGDTHGEPGRFMYTDTAFEKIADSGDILFIAGDFGFVWDNSPEEQAIREIIAEKKYTTCFVDGNHENFDLLESYPVSHWCGGKVHVIGEAPDGTPKLIHLMRGQVYDIPVCTSGAEKCISVFTMGGAFSVDRRYRREGESWWPREMPSQEEYTEALANLKRHHNRVDYLLTHTGRERSLDIFFLGRRNPNEMELNHFLEQLHESISFTHHYFGHLHDDLDFTEKETLLWFQVRDMITNEIIE</sequence>
<dbReference type="AlphaFoldDB" id="A0AAE3EBM2"/>
<accession>A0AAE3EBM2</accession>
<evidence type="ECO:0000259" key="1">
    <source>
        <dbReference type="Pfam" id="PF00149"/>
    </source>
</evidence>
<proteinExistence type="predicted"/>
<dbReference type="Proteomes" id="UP001198182">
    <property type="component" value="Unassembled WGS sequence"/>
</dbReference>
<organism evidence="2 3">
    <name type="scientific">Hominifimenecus microfluidus</name>
    <dbReference type="NCBI Taxonomy" id="2885348"/>
    <lineage>
        <taxon>Bacteria</taxon>
        <taxon>Bacillati</taxon>
        <taxon>Bacillota</taxon>
        <taxon>Clostridia</taxon>
        <taxon>Lachnospirales</taxon>
        <taxon>Lachnospiraceae</taxon>
        <taxon>Hominifimenecus</taxon>
    </lineage>
</organism>
<dbReference type="InterPro" id="IPR004843">
    <property type="entry name" value="Calcineurin-like_PHP"/>
</dbReference>
<reference evidence="2" key="1">
    <citation type="submission" date="2021-10" db="EMBL/GenBank/DDBJ databases">
        <title>Anaerobic single-cell dispensing facilitates the cultivation of human gut bacteria.</title>
        <authorList>
            <person name="Afrizal A."/>
        </authorList>
    </citation>
    <scope>NUCLEOTIDE SEQUENCE</scope>
    <source>
        <strain evidence="2">CLA-AA-H215</strain>
    </source>
</reference>
<dbReference type="Pfam" id="PF00149">
    <property type="entry name" value="Metallophos"/>
    <property type="match status" value="1"/>
</dbReference>
<keyword evidence="3" id="KW-1185">Reference proteome</keyword>